<evidence type="ECO:0000256" key="2">
    <source>
        <dbReference type="ARBA" id="ARBA00022692"/>
    </source>
</evidence>
<gene>
    <name evidence="8" type="ORF">MSPICULIGERA_LOCUS16757</name>
</gene>
<evidence type="ECO:0000256" key="5">
    <source>
        <dbReference type="PROSITE-ProRule" id="PRU00581"/>
    </source>
</evidence>
<feature type="non-terminal residue" evidence="8">
    <location>
        <position position="155"/>
    </location>
</feature>
<keyword evidence="2 5" id="KW-0812">Transmembrane</keyword>
<dbReference type="GO" id="GO:0016020">
    <property type="term" value="C:membrane"/>
    <property type="evidence" value="ECO:0007669"/>
    <property type="project" value="UniProtKB-SubCell"/>
</dbReference>
<feature type="transmembrane region" description="Helical" evidence="6">
    <location>
        <begin position="12"/>
        <end position="30"/>
    </location>
</feature>
<dbReference type="EMBL" id="CATQJA010002654">
    <property type="protein sequence ID" value="CAJ0578507.1"/>
    <property type="molecule type" value="Genomic_DNA"/>
</dbReference>
<proteinExistence type="predicted"/>
<dbReference type="InterPro" id="IPR008253">
    <property type="entry name" value="Marvel"/>
</dbReference>
<reference evidence="8" key="1">
    <citation type="submission" date="2023-06" db="EMBL/GenBank/DDBJ databases">
        <authorList>
            <person name="Delattre M."/>
        </authorList>
    </citation>
    <scope>NUCLEOTIDE SEQUENCE</scope>
    <source>
        <strain evidence="8">AF72</strain>
    </source>
</reference>
<keyword evidence="3 6" id="KW-1133">Transmembrane helix</keyword>
<dbReference type="AlphaFoldDB" id="A0AA36G4B8"/>
<feature type="transmembrane region" description="Helical" evidence="6">
    <location>
        <begin position="83"/>
        <end position="103"/>
    </location>
</feature>
<name>A0AA36G4B8_9BILA</name>
<keyword evidence="9" id="KW-1185">Reference proteome</keyword>
<dbReference type="Proteomes" id="UP001177023">
    <property type="component" value="Unassembled WGS sequence"/>
</dbReference>
<dbReference type="PROSITE" id="PS51225">
    <property type="entry name" value="MARVEL"/>
    <property type="match status" value="1"/>
</dbReference>
<evidence type="ECO:0000256" key="6">
    <source>
        <dbReference type="SAM" id="Phobius"/>
    </source>
</evidence>
<evidence type="ECO:0000313" key="9">
    <source>
        <dbReference type="Proteomes" id="UP001177023"/>
    </source>
</evidence>
<feature type="transmembrane region" description="Helical" evidence="6">
    <location>
        <begin position="124"/>
        <end position="146"/>
    </location>
</feature>
<evidence type="ECO:0000256" key="4">
    <source>
        <dbReference type="ARBA" id="ARBA00023136"/>
    </source>
</evidence>
<evidence type="ECO:0000256" key="1">
    <source>
        <dbReference type="ARBA" id="ARBA00004141"/>
    </source>
</evidence>
<evidence type="ECO:0000259" key="7">
    <source>
        <dbReference type="PROSITE" id="PS51225"/>
    </source>
</evidence>
<comment type="subcellular location">
    <subcellularLocation>
        <location evidence="1">Membrane</location>
        <topology evidence="1">Multi-pass membrane protein</topology>
    </subcellularLocation>
</comment>
<organism evidence="8 9">
    <name type="scientific">Mesorhabditis spiculigera</name>
    <dbReference type="NCBI Taxonomy" id="96644"/>
    <lineage>
        <taxon>Eukaryota</taxon>
        <taxon>Metazoa</taxon>
        <taxon>Ecdysozoa</taxon>
        <taxon>Nematoda</taxon>
        <taxon>Chromadorea</taxon>
        <taxon>Rhabditida</taxon>
        <taxon>Rhabditina</taxon>
        <taxon>Rhabditomorpha</taxon>
        <taxon>Rhabditoidea</taxon>
        <taxon>Rhabditidae</taxon>
        <taxon>Mesorhabditinae</taxon>
        <taxon>Mesorhabditis</taxon>
    </lineage>
</organism>
<accession>A0AA36G4B8</accession>
<evidence type="ECO:0000256" key="3">
    <source>
        <dbReference type="ARBA" id="ARBA00022989"/>
    </source>
</evidence>
<comment type="caution">
    <text evidence="8">The sequence shown here is derived from an EMBL/GenBank/DDBJ whole genome shotgun (WGS) entry which is preliminary data.</text>
</comment>
<evidence type="ECO:0000313" key="8">
    <source>
        <dbReference type="EMBL" id="CAJ0578507.1"/>
    </source>
</evidence>
<feature type="transmembrane region" description="Helical" evidence="6">
    <location>
        <begin position="42"/>
        <end position="63"/>
    </location>
</feature>
<sequence>MARQPNWFCTPLPIIKFLQIVCALVVILFFMDGRQQWSPYTLIFLIAVITVVVNVVLLALHYFDVVRTNNAVPWLSVELAWNSILALSYLIAFGILTYDWWEIRGNRWSHHSATPPRNIGAAGWVNRVLCVAVASLINTVLALMLVQRLRIHKLA</sequence>
<keyword evidence="4 5" id="KW-0472">Membrane</keyword>
<feature type="domain" description="MARVEL" evidence="7">
    <location>
        <begin position="7"/>
        <end position="150"/>
    </location>
</feature>
<protein>
    <recommendedName>
        <fullName evidence="7">MARVEL domain-containing protein</fullName>
    </recommendedName>
</protein>